<keyword evidence="1" id="KW-0472">Membrane</keyword>
<evidence type="ECO:0000313" key="2">
    <source>
        <dbReference type="EMBL" id="AMP35961.1"/>
    </source>
</evidence>
<keyword evidence="1" id="KW-0812">Transmembrane</keyword>
<feature type="transmembrane region" description="Helical" evidence="1">
    <location>
        <begin position="12"/>
        <end position="30"/>
    </location>
</feature>
<name>A0A3G1DGK3_PSEAI</name>
<reference evidence="2" key="1">
    <citation type="submission" date="2015-12" db="EMBL/GenBank/DDBJ databases">
        <title>The first report of fully sequenced SIM-encoding plasmid pHN39-SIM.</title>
        <authorList>
            <person name="Sun F."/>
            <person name="Zhou D."/>
            <person name="Wang Q."/>
            <person name="Feng J."/>
            <person name="Feng W."/>
            <person name="Luo W."/>
            <person name="Zhang D."/>
            <person name="Chen Y."/>
            <person name="Qiu X."/>
            <person name="Yin Z."/>
            <person name="Chen W."/>
            <person name="Xia P."/>
        </authorList>
    </citation>
    <scope>NUCLEOTIDE SEQUENCE</scope>
    <source>
        <strain evidence="2">HN39</strain>
        <plasmid evidence="2">pHN39-SIM</plasmid>
    </source>
</reference>
<dbReference type="EMBL" id="KU254577">
    <property type="protein sequence ID" value="AMP35961.1"/>
    <property type="molecule type" value="Genomic_DNA"/>
</dbReference>
<feature type="transmembrane region" description="Helical" evidence="1">
    <location>
        <begin position="57"/>
        <end position="79"/>
    </location>
</feature>
<sequence length="101" mass="10695">MTSSTYSRARKTAGEVGFWAVLVCSIFVYPTELNELLGISSLLAPGELLNGPNDWTLLVRASLGLVVGVAVTIIVWKLLAVLLPMTVQHQPAEDGGSGQGE</sequence>
<accession>A0A3G1DGK3</accession>
<organism evidence="2">
    <name type="scientific">Pseudomonas aeruginosa</name>
    <dbReference type="NCBI Taxonomy" id="287"/>
    <lineage>
        <taxon>Bacteria</taxon>
        <taxon>Pseudomonadati</taxon>
        <taxon>Pseudomonadota</taxon>
        <taxon>Gammaproteobacteria</taxon>
        <taxon>Pseudomonadales</taxon>
        <taxon>Pseudomonadaceae</taxon>
        <taxon>Pseudomonas</taxon>
    </lineage>
</organism>
<keyword evidence="1" id="KW-1133">Transmembrane helix</keyword>
<dbReference type="RefSeq" id="WP_016486936.1">
    <property type="nucleotide sequence ID" value="NZ_KU254577.1"/>
</dbReference>
<protein>
    <submittedName>
        <fullName evidence="2">Uncharacterized protein</fullName>
    </submittedName>
</protein>
<geneLocation type="plasmid" evidence="2">
    <name>pHN39-SIM</name>
</geneLocation>
<proteinExistence type="predicted"/>
<evidence type="ECO:0000256" key="1">
    <source>
        <dbReference type="SAM" id="Phobius"/>
    </source>
</evidence>
<keyword evidence="2" id="KW-0614">Plasmid</keyword>
<dbReference type="AlphaFoldDB" id="A0A3G1DGK3"/>